<dbReference type="InterPro" id="IPR013954">
    <property type="entry name" value="PNK3P"/>
</dbReference>
<dbReference type="SUPFAM" id="SSF52540">
    <property type="entry name" value="P-loop containing nucleoside triphosphate hydrolases"/>
    <property type="match status" value="1"/>
</dbReference>
<dbReference type="Gene3D" id="3.40.50.300">
    <property type="entry name" value="P-loop containing nucleotide triphosphate hydrolases"/>
    <property type="match status" value="1"/>
</dbReference>
<dbReference type="InterPro" id="IPR006551">
    <property type="entry name" value="Polynucleotide_phosphatase"/>
</dbReference>
<dbReference type="InterPro" id="IPR006549">
    <property type="entry name" value="HAD-SF_hydro_IIIA"/>
</dbReference>
<evidence type="ECO:0000256" key="1">
    <source>
        <dbReference type="SAM" id="MobiDB-lite"/>
    </source>
</evidence>
<dbReference type="InterPro" id="IPR027417">
    <property type="entry name" value="P-loop_NTPase"/>
</dbReference>
<dbReference type="Gene3D" id="3.40.50.1000">
    <property type="entry name" value="HAD superfamily/HAD-like"/>
    <property type="match status" value="1"/>
</dbReference>
<feature type="region of interest" description="Disordered" evidence="1">
    <location>
        <begin position="324"/>
        <end position="388"/>
    </location>
</feature>
<dbReference type="NCBIfam" id="TIGR01664">
    <property type="entry name" value="DNA-3'-Pase"/>
    <property type="match status" value="1"/>
</dbReference>
<dbReference type="Proteomes" id="UP000807716">
    <property type="component" value="Unassembled WGS sequence"/>
</dbReference>
<dbReference type="GO" id="GO:0006281">
    <property type="term" value="P:DNA repair"/>
    <property type="evidence" value="ECO:0007669"/>
    <property type="project" value="TreeGrafter"/>
</dbReference>
<protein>
    <submittedName>
        <fullName evidence="2">Uncharacterized protein</fullName>
    </submittedName>
</protein>
<reference evidence="2" key="1">
    <citation type="journal article" date="2020" name="Fungal Divers.">
        <title>Resolving the Mortierellaceae phylogeny through synthesis of multi-gene phylogenetics and phylogenomics.</title>
        <authorList>
            <person name="Vandepol N."/>
            <person name="Liber J."/>
            <person name="Desiro A."/>
            <person name="Na H."/>
            <person name="Kennedy M."/>
            <person name="Barry K."/>
            <person name="Grigoriev I.V."/>
            <person name="Miller A.N."/>
            <person name="O'Donnell K."/>
            <person name="Stajich J.E."/>
            <person name="Bonito G."/>
        </authorList>
    </citation>
    <scope>NUCLEOTIDE SEQUENCE</scope>
    <source>
        <strain evidence="2">BC1065</strain>
    </source>
</reference>
<dbReference type="NCBIfam" id="TIGR01662">
    <property type="entry name" value="HAD-SF-IIIA"/>
    <property type="match status" value="1"/>
</dbReference>
<dbReference type="GO" id="GO:0046403">
    <property type="term" value="F:polynucleotide 3'-phosphatase activity"/>
    <property type="evidence" value="ECO:0007669"/>
    <property type="project" value="TreeGrafter"/>
</dbReference>
<dbReference type="GO" id="GO:0046404">
    <property type="term" value="F:ATP-dependent polydeoxyribonucleotide 5'-hydroxyl-kinase activity"/>
    <property type="evidence" value="ECO:0007669"/>
    <property type="project" value="TreeGrafter"/>
</dbReference>
<evidence type="ECO:0000313" key="3">
    <source>
        <dbReference type="Proteomes" id="UP000807716"/>
    </source>
</evidence>
<comment type="caution">
    <text evidence="2">The sequence shown here is derived from an EMBL/GenBank/DDBJ whole genome shotgun (WGS) entry which is preliminary data.</text>
</comment>
<keyword evidence="3" id="KW-1185">Reference proteome</keyword>
<feature type="compositionally biased region" description="Polar residues" evidence="1">
    <location>
        <begin position="350"/>
        <end position="366"/>
    </location>
</feature>
<dbReference type="GO" id="GO:0003690">
    <property type="term" value="F:double-stranded DNA binding"/>
    <property type="evidence" value="ECO:0007669"/>
    <property type="project" value="TreeGrafter"/>
</dbReference>
<dbReference type="EMBL" id="JAAAJB010000567">
    <property type="protein sequence ID" value="KAG0253653.1"/>
    <property type="molecule type" value="Genomic_DNA"/>
</dbReference>
<dbReference type="OrthoDB" id="19045at2759"/>
<accession>A0A9P6PWK9</accession>
<gene>
    <name evidence="2" type="ORF">DFQ27_007281</name>
</gene>
<dbReference type="AlphaFoldDB" id="A0A9P6PWK9"/>
<dbReference type="Pfam" id="PF08645">
    <property type="entry name" value="PNK3P"/>
    <property type="match status" value="1"/>
</dbReference>
<dbReference type="Pfam" id="PF13671">
    <property type="entry name" value="AAA_33"/>
    <property type="match status" value="1"/>
</dbReference>
<evidence type="ECO:0000313" key="2">
    <source>
        <dbReference type="EMBL" id="KAG0253653.1"/>
    </source>
</evidence>
<proteinExistence type="predicted"/>
<dbReference type="FunFam" id="3.40.50.300:FF:000737">
    <property type="entry name" value="Bifunctional polynucleotide phosphatase/kinase"/>
    <property type="match status" value="1"/>
</dbReference>
<dbReference type="PANTHER" id="PTHR12083:SF9">
    <property type="entry name" value="BIFUNCTIONAL POLYNUCLEOTIDE PHOSPHATASE_KINASE"/>
    <property type="match status" value="1"/>
</dbReference>
<organism evidence="2 3">
    <name type="scientific">Actinomortierella ambigua</name>
    <dbReference type="NCBI Taxonomy" id="1343610"/>
    <lineage>
        <taxon>Eukaryota</taxon>
        <taxon>Fungi</taxon>
        <taxon>Fungi incertae sedis</taxon>
        <taxon>Mucoromycota</taxon>
        <taxon>Mortierellomycotina</taxon>
        <taxon>Mortierellomycetes</taxon>
        <taxon>Mortierellales</taxon>
        <taxon>Mortierellaceae</taxon>
        <taxon>Actinomortierella</taxon>
    </lineage>
</organism>
<dbReference type="PANTHER" id="PTHR12083">
    <property type="entry name" value="BIFUNCTIONAL POLYNUCLEOTIDE PHOSPHATASE/KINASE"/>
    <property type="match status" value="1"/>
</dbReference>
<feature type="compositionally biased region" description="Low complexity" evidence="1">
    <location>
        <begin position="372"/>
        <end position="386"/>
    </location>
</feature>
<dbReference type="InterPro" id="IPR036412">
    <property type="entry name" value="HAD-like_sf"/>
</dbReference>
<feature type="compositionally biased region" description="Low complexity" evidence="1">
    <location>
        <begin position="334"/>
        <end position="349"/>
    </location>
</feature>
<sequence>MGRNVAAYDLDSTLIKVNGKHKWPKNADDWVWWNASVPARLKEEHEKGHILVVITNQAGLTDQYGNIRAEKQKEMKLKFEKICAQLQLPMWILISMAKDHYRKPMTGLWHWLERKFEANGVEIDRATAFYVGDAAGRHAGWMSGVKEDFNNTDRKFAASLHIAFDTPEHYFLKQACPDHLWSFGEFDPKNVPSEGPLFTPTSTPLIPTDNTCELILFVGPPASGKSSFAAKHILHLDRYEYVNQDTLKTRDRCLKAVEESLKESKSVVVDNTNADEATRALYIAIAKKYNLPVRCFLFTASRELVVHNNHFRAFHRPLISAMQGESGEAQPTMKVKTSVTTSTGKSSTSIATEQSANSPIGNSESPTGGLDSVSTTTTSTSTTTSVIKVRDEPVRERLSEMVFATYYRKYQEPKLEEGFTEIKKINFLVDEDIRDAWTRWYV</sequence>
<dbReference type="SUPFAM" id="SSF56784">
    <property type="entry name" value="HAD-like"/>
    <property type="match status" value="1"/>
</dbReference>
<dbReference type="InterPro" id="IPR023214">
    <property type="entry name" value="HAD_sf"/>
</dbReference>
<name>A0A9P6PWK9_9FUNG</name>